<dbReference type="PANTHER" id="PTHR11699">
    <property type="entry name" value="ALDEHYDE DEHYDROGENASE-RELATED"/>
    <property type="match status" value="1"/>
</dbReference>
<comment type="similarity">
    <text evidence="1 6">Belongs to the aldehyde dehydrogenase family.</text>
</comment>
<dbReference type="OrthoDB" id="310895at2759"/>
<dbReference type="InterPro" id="IPR015590">
    <property type="entry name" value="Aldehyde_DH_dom"/>
</dbReference>
<dbReference type="InterPro" id="IPR016160">
    <property type="entry name" value="Ald_DH_CS_CYS"/>
</dbReference>
<comment type="catalytic activity">
    <reaction evidence="4">
        <text>an aldehyde + NAD(+) + H2O = a carboxylate + NADH + 2 H(+)</text>
        <dbReference type="Rhea" id="RHEA:16185"/>
        <dbReference type="ChEBI" id="CHEBI:15377"/>
        <dbReference type="ChEBI" id="CHEBI:15378"/>
        <dbReference type="ChEBI" id="CHEBI:17478"/>
        <dbReference type="ChEBI" id="CHEBI:29067"/>
        <dbReference type="ChEBI" id="CHEBI:57540"/>
        <dbReference type="ChEBI" id="CHEBI:57945"/>
        <dbReference type="EC" id="1.2.1.3"/>
    </reaction>
</comment>
<dbReference type="PROSITE" id="PS00070">
    <property type="entry name" value="ALDEHYDE_DEHYDR_CYS"/>
    <property type="match status" value="1"/>
</dbReference>
<evidence type="ECO:0000256" key="6">
    <source>
        <dbReference type="RuleBase" id="RU003345"/>
    </source>
</evidence>
<evidence type="ECO:0000256" key="1">
    <source>
        <dbReference type="ARBA" id="ARBA00009986"/>
    </source>
</evidence>
<evidence type="ECO:0000313" key="9">
    <source>
        <dbReference type="Proteomes" id="UP000326924"/>
    </source>
</evidence>
<dbReference type="Pfam" id="PF00171">
    <property type="entry name" value="Aldedh"/>
    <property type="match status" value="1"/>
</dbReference>
<dbReference type="InParanoid" id="A0A5J5EW81"/>
<dbReference type="InterPro" id="IPR016162">
    <property type="entry name" value="Ald_DH_N"/>
</dbReference>
<dbReference type="Gene3D" id="3.40.309.10">
    <property type="entry name" value="Aldehyde Dehydrogenase, Chain A, domain 2"/>
    <property type="match status" value="1"/>
</dbReference>
<proteinExistence type="inferred from homology"/>
<dbReference type="InterPro" id="IPR016161">
    <property type="entry name" value="Ald_DH/histidinol_DH"/>
</dbReference>
<dbReference type="SUPFAM" id="SSF53720">
    <property type="entry name" value="ALDH-like"/>
    <property type="match status" value="1"/>
</dbReference>
<keyword evidence="9" id="KW-1185">Reference proteome</keyword>
<evidence type="ECO:0000256" key="2">
    <source>
        <dbReference type="ARBA" id="ARBA00023002"/>
    </source>
</evidence>
<evidence type="ECO:0000256" key="5">
    <source>
        <dbReference type="PROSITE-ProRule" id="PRU10007"/>
    </source>
</evidence>
<evidence type="ECO:0000256" key="4">
    <source>
        <dbReference type="ARBA" id="ARBA00049194"/>
    </source>
</evidence>
<dbReference type="InterPro" id="IPR016163">
    <property type="entry name" value="Ald_DH_C"/>
</dbReference>
<dbReference type="AlphaFoldDB" id="A0A5J5EW81"/>
<dbReference type="EC" id="1.2.1.3" evidence="3"/>
<dbReference type="PROSITE" id="PS00687">
    <property type="entry name" value="ALDEHYDE_DEHYDR_GLU"/>
    <property type="match status" value="1"/>
</dbReference>
<dbReference type="EMBL" id="VXIS01000099">
    <property type="protein sequence ID" value="KAA8905493.1"/>
    <property type="molecule type" value="Genomic_DNA"/>
</dbReference>
<evidence type="ECO:0000313" key="8">
    <source>
        <dbReference type="EMBL" id="KAA8905493.1"/>
    </source>
</evidence>
<accession>A0A5J5EW81</accession>
<feature type="domain" description="Aldehyde dehydrogenase" evidence="7">
    <location>
        <begin position="98"/>
        <end position="569"/>
    </location>
</feature>
<dbReference type="CDD" id="cd07098">
    <property type="entry name" value="ALDH_F15-22"/>
    <property type="match status" value="1"/>
</dbReference>
<sequence>MAMRVSFDFLVSGFKIGCSISRESLTFSTFDALPPQSSLPSGQSIIVSIVCACLSYVFFRQWRASRWNGVPYSVPIPEQAQPGWKGQTMANPSIKSTDDYLIQCYAPATGASLGTVAPAYPEDIDIAINAAAAAQEKWAKTSFDQRRKFLRTLLKYILENQDYIAAVACLDSGKTKVDAAFGEILVTVEKIKWVLKHGEKSLIPEQRESSWPLQCYKKVELRYEPLGVVAACVSWNYPFHNLLGPIISSTFAGNGIVVKGSEQTAWSSQYFISIVRGALSACGHNPDLVQSIMCWPEVAPHLTSHPGIAHMTFIGSRPVAHHVAASASKVLIPLCIELGGKDAAIILDDTPNLESVASILMRGVFQSCGQNCVGVERIIATPKAYPKLVSILEPRIAKLRLGSILDDDNVVDCGAVISDAHFGRFEDLVADAVKQGARCLVGGKRYIHPKYPKGHYFQPTLVVDVTPSMAIAQQEVFGPICLLMQASDVSDAISIANSTEYALGGSVFGRNQKHLDQVTREMKCGMVSVNDFAVYYLNQSLPFGGVKGSGYGRFAGAEGLRGVCNLKAVAVDRFPRIVGTSIPPVVDYPLKDGQRAWRFTKGLVELGYGETVMRKVNGLGKLMGM</sequence>
<organism evidence="8 9">
    <name type="scientific">Sphaerosporella brunnea</name>
    <dbReference type="NCBI Taxonomy" id="1250544"/>
    <lineage>
        <taxon>Eukaryota</taxon>
        <taxon>Fungi</taxon>
        <taxon>Dikarya</taxon>
        <taxon>Ascomycota</taxon>
        <taxon>Pezizomycotina</taxon>
        <taxon>Pezizomycetes</taxon>
        <taxon>Pezizales</taxon>
        <taxon>Pyronemataceae</taxon>
        <taxon>Sphaerosporella</taxon>
    </lineage>
</organism>
<comment type="caution">
    <text evidence="8">The sequence shown here is derived from an EMBL/GenBank/DDBJ whole genome shotgun (WGS) entry which is preliminary data.</text>
</comment>
<dbReference type="FunCoup" id="A0A5J5EW81">
    <property type="interactions" value="200"/>
</dbReference>
<dbReference type="Gene3D" id="3.40.605.10">
    <property type="entry name" value="Aldehyde Dehydrogenase, Chain A, domain 1"/>
    <property type="match status" value="1"/>
</dbReference>
<evidence type="ECO:0000256" key="3">
    <source>
        <dbReference type="ARBA" id="ARBA00024226"/>
    </source>
</evidence>
<gene>
    <name evidence="8" type="ORF">FN846DRAFT_747145</name>
</gene>
<reference evidence="8 9" key="1">
    <citation type="submission" date="2019-09" db="EMBL/GenBank/DDBJ databases">
        <title>Draft genome of the ectomycorrhizal ascomycete Sphaerosporella brunnea.</title>
        <authorList>
            <consortium name="DOE Joint Genome Institute"/>
            <person name="Benucci G.M."/>
            <person name="Marozzi G."/>
            <person name="Antonielli L."/>
            <person name="Sanchez S."/>
            <person name="Marco P."/>
            <person name="Wang X."/>
            <person name="Falini L.B."/>
            <person name="Barry K."/>
            <person name="Haridas S."/>
            <person name="Lipzen A."/>
            <person name="Labutti K."/>
            <person name="Grigoriev I.V."/>
            <person name="Murat C."/>
            <person name="Martin F."/>
            <person name="Albertini E."/>
            <person name="Donnini D."/>
            <person name="Bonito G."/>
        </authorList>
    </citation>
    <scope>NUCLEOTIDE SEQUENCE [LARGE SCALE GENOMIC DNA]</scope>
    <source>
        <strain evidence="8 9">Sb_GMNB300</strain>
    </source>
</reference>
<dbReference type="Proteomes" id="UP000326924">
    <property type="component" value="Unassembled WGS sequence"/>
</dbReference>
<name>A0A5J5EW81_9PEZI</name>
<keyword evidence="2 6" id="KW-0560">Oxidoreductase</keyword>
<dbReference type="GO" id="GO:0004029">
    <property type="term" value="F:aldehyde dehydrogenase (NAD+) activity"/>
    <property type="evidence" value="ECO:0007669"/>
    <property type="project" value="UniProtKB-EC"/>
</dbReference>
<feature type="active site" evidence="5">
    <location>
        <position position="337"/>
    </location>
</feature>
<dbReference type="InterPro" id="IPR029510">
    <property type="entry name" value="Ald_DH_CS_GLU"/>
</dbReference>
<protein>
    <recommendedName>
        <fullName evidence="3">aldehyde dehydrogenase (NAD(+))</fullName>
        <ecNumber evidence="3">1.2.1.3</ecNumber>
    </recommendedName>
</protein>
<dbReference type="FunFam" id="3.40.309.10:FF:000024">
    <property type="entry name" value="Betaine aldehyde dehydrogenase"/>
    <property type="match status" value="1"/>
</dbReference>
<evidence type="ECO:0000259" key="7">
    <source>
        <dbReference type="Pfam" id="PF00171"/>
    </source>
</evidence>